<proteinExistence type="predicted"/>
<protein>
    <submittedName>
        <fullName evidence="1">Uncharacterized protein</fullName>
    </submittedName>
</protein>
<dbReference type="EMBL" id="JAIWYP010000011">
    <property type="protein sequence ID" value="KAH3737160.1"/>
    <property type="molecule type" value="Genomic_DNA"/>
</dbReference>
<dbReference type="AlphaFoldDB" id="A0A9D4D208"/>
<dbReference type="Proteomes" id="UP000828390">
    <property type="component" value="Unassembled WGS sequence"/>
</dbReference>
<evidence type="ECO:0000313" key="1">
    <source>
        <dbReference type="EMBL" id="KAH3737160.1"/>
    </source>
</evidence>
<name>A0A9D4D208_DREPO</name>
<keyword evidence="2" id="KW-1185">Reference proteome</keyword>
<gene>
    <name evidence="1" type="ORF">DPMN_043739</name>
</gene>
<accession>A0A9D4D208</accession>
<organism evidence="1 2">
    <name type="scientific">Dreissena polymorpha</name>
    <name type="common">Zebra mussel</name>
    <name type="synonym">Mytilus polymorpha</name>
    <dbReference type="NCBI Taxonomy" id="45954"/>
    <lineage>
        <taxon>Eukaryota</taxon>
        <taxon>Metazoa</taxon>
        <taxon>Spiralia</taxon>
        <taxon>Lophotrochozoa</taxon>
        <taxon>Mollusca</taxon>
        <taxon>Bivalvia</taxon>
        <taxon>Autobranchia</taxon>
        <taxon>Heteroconchia</taxon>
        <taxon>Euheterodonta</taxon>
        <taxon>Imparidentia</taxon>
        <taxon>Neoheterodontei</taxon>
        <taxon>Myida</taxon>
        <taxon>Dreissenoidea</taxon>
        <taxon>Dreissenidae</taxon>
        <taxon>Dreissena</taxon>
    </lineage>
</organism>
<reference evidence="1" key="2">
    <citation type="submission" date="2020-11" db="EMBL/GenBank/DDBJ databases">
        <authorList>
            <person name="McCartney M.A."/>
            <person name="Auch B."/>
            <person name="Kono T."/>
            <person name="Mallez S."/>
            <person name="Becker A."/>
            <person name="Gohl D.M."/>
            <person name="Silverstein K.A.T."/>
            <person name="Koren S."/>
            <person name="Bechman K.B."/>
            <person name="Herman A."/>
            <person name="Abrahante J.E."/>
            <person name="Garbe J."/>
        </authorList>
    </citation>
    <scope>NUCLEOTIDE SEQUENCE</scope>
    <source>
        <strain evidence="1">Duluth1</strain>
        <tissue evidence="1">Whole animal</tissue>
    </source>
</reference>
<sequence length="374" mass="42767">MSAVQVICRVEEEEEEIILAYEDIETIVLDTGYDNLLNFLNVWKSYDTMAEFLSRDKYISVRGTIVNGSEAEEFLQTETDIDGICIEWIDISKGMHHDFTHMYLKSRPNDIRKIYPFLKKHLDLLIFGEKSLKTLRQSVGCQIIYHGGWETWLGFIPEKDDQLLFDLSDQKRMVTAAILRIKERFEQELRNLHARRIATKTLAKNNLKDATKLFVLPGDHSSILTAFNCAVESIDLVSKFNVILLTFRFGEKSVQPVFLPIGDRTAVKDITVHVGCNITSNDFDLFWCRQGLLDIVGTRGTLTTAFSFIECANFQSNLDGRKMDVSAVVRSISRNADMRFVQLYSDLPQIYPNSRMHPVSGSIVMLRGLSNELT</sequence>
<reference evidence="1" key="1">
    <citation type="journal article" date="2019" name="bioRxiv">
        <title>The Genome of the Zebra Mussel, Dreissena polymorpha: A Resource for Invasive Species Research.</title>
        <authorList>
            <person name="McCartney M.A."/>
            <person name="Auch B."/>
            <person name="Kono T."/>
            <person name="Mallez S."/>
            <person name="Zhang Y."/>
            <person name="Obille A."/>
            <person name="Becker A."/>
            <person name="Abrahante J.E."/>
            <person name="Garbe J."/>
            <person name="Badalamenti J.P."/>
            <person name="Herman A."/>
            <person name="Mangelson H."/>
            <person name="Liachko I."/>
            <person name="Sullivan S."/>
            <person name="Sone E.D."/>
            <person name="Koren S."/>
            <person name="Silverstein K.A.T."/>
            <person name="Beckman K.B."/>
            <person name="Gohl D.M."/>
        </authorList>
    </citation>
    <scope>NUCLEOTIDE SEQUENCE</scope>
    <source>
        <strain evidence="1">Duluth1</strain>
        <tissue evidence="1">Whole animal</tissue>
    </source>
</reference>
<evidence type="ECO:0000313" key="2">
    <source>
        <dbReference type="Proteomes" id="UP000828390"/>
    </source>
</evidence>
<comment type="caution">
    <text evidence="1">The sequence shown here is derived from an EMBL/GenBank/DDBJ whole genome shotgun (WGS) entry which is preliminary data.</text>
</comment>